<dbReference type="InterPro" id="IPR041617">
    <property type="entry name" value="TPR_MalT"/>
</dbReference>
<dbReference type="InterPro" id="IPR041664">
    <property type="entry name" value="AAA_16"/>
</dbReference>
<dbReference type="SUPFAM" id="SSF46894">
    <property type="entry name" value="C-terminal effector domain of the bipartite response regulators"/>
    <property type="match status" value="1"/>
</dbReference>
<evidence type="ECO:0000259" key="4">
    <source>
        <dbReference type="PROSITE" id="PS50043"/>
    </source>
</evidence>
<geneLocation type="plasmid" evidence="5 6">
    <name>pCHRO.01</name>
</geneLocation>
<dbReference type="HOGENOM" id="CLU_006325_2_0_3"/>
<dbReference type="Gene3D" id="3.40.50.300">
    <property type="entry name" value="P-loop containing nucleotide triphosphate hydrolases"/>
    <property type="match status" value="1"/>
</dbReference>
<dbReference type="Pfam" id="PF13191">
    <property type="entry name" value="AAA_16"/>
    <property type="match status" value="1"/>
</dbReference>
<dbReference type="SUPFAM" id="SSF48452">
    <property type="entry name" value="TPR-like"/>
    <property type="match status" value="1"/>
</dbReference>
<dbReference type="SMART" id="SM00421">
    <property type="entry name" value="HTH_LUXR"/>
    <property type="match status" value="1"/>
</dbReference>
<dbReference type="PRINTS" id="PR00038">
    <property type="entry name" value="HTHLUXR"/>
</dbReference>
<dbReference type="Pfam" id="PF25873">
    <property type="entry name" value="WHD_MalT"/>
    <property type="match status" value="1"/>
</dbReference>
<dbReference type="InterPro" id="IPR011990">
    <property type="entry name" value="TPR-like_helical_dom_sf"/>
</dbReference>
<dbReference type="InterPro" id="IPR059106">
    <property type="entry name" value="WHD_MalT"/>
</dbReference>
<evidence type="ECO:0000313" key="5">
    <source>
        <dbReference type="EMBL" id="AFY91025.1"/>
    </source>
</evidence>
<dbReference type="InParanoid" id="K9U851"/>
<dbReference type="InterPro" id="IPR016032">
    <property type="entry name" value="Sig_transdc_resp-reg_C-effctor"/>
</dbReference>
<dbReference type="Pfam" id="PF00196">
    <property type="entry name" value="GerE"/>
    <property type="match status" value="1"/>
</dbReference>
<dbReference type="SUPFAM" id="SSF52540">
    <property type="entry name" value="P-loop containing nucleoside triphosphate hydrolases"/>
    <property type="match status" value="1"/>
</dbReference>
<dbReference type="Gene3D" id="1.10.10.10">
    <property type="entry name" value="Winged helix-like DNA-binding domain superfamily/Winged helix DNA-binding domain"/>
    <property type="match status" value="1"/>
</dbReference>
<reference evidence="5 6" key="1">
    <citation type="submission" date="2012-06" db="EMBL/GenBank/DDBJ databases">
        <title>Finished plasmid 1 of genome of Chroococcidiopsis thermalis PCC 7203.</title>
        <authorList>
            <consortium name="US DOE Joint Genome Institute"/>
            <person name="Gugger M."/>
            <person name="Coursin T."/>
            <person name="Rippka R."/>
            <person name="Tandeau De Marsac N."/>
            <person name="Huntemann M."/>
            <person name="Wei C.-L."/>
            <person name="Han J."/>
            <person name="Detter J.C."/>
            <person name="Han C."/>
            <person name="Tapia R."/>
            <person name="Davenport K."/>
            <person name="Daligault H."/>
            <person name="Erkkila T."/>
            <person name="Gu W."/>
            <person name="Munk A.C.C."/>
            <person name="Teshima H."/>
            <person name="Xu Y."/>
            <person name="Chain P."/>
            <person name="Chen A."/>
            <person name="Krypides N."/>
            <person name="Mavromatis K."/>
            <person name="Markowitz V."/>
            <person name="Szeto E."/>
            <person name="Ivanova N."/>
            <person name="Mikhailova N."/>
            <person name="Ovchinnikova G."/>
            <person name="Pagani I."/>
            <person name="Pati A."/>
            <person name="Goodwin L."/>
            <person name="Peters L."/>
            <person name="Pitluck S."/>
            <person name="Woyke T."/>
            <person name="Kerfeld C."/>
        </authorList>
    </citation>
    <scope>NUCLEOTIDE SEQUENCE [LARGE SCALE GENOMIC DNA]</scope>
    <source>
        <strain evidence="5 6">PCC 7203</strain>
        <plasmid evidence="5 6">pCHRO.01</plasmid>
    </source>
</reference>
<dbReference type="AlphaFoldDB" id="K9U851"/>
<dbReference type="InterPro" id="IPR000792">
    <property type="entry name" value="Tscrpt_reg_LuxR_C"/>
</dbReference>
<evidence type="ECO:0000256" key="1">
    <source>
        <dbReference type="ARBA" id="ARBA00023015"/>
    </source>
</evidence>
<keyword evidence="1" id="KW-0805">Transcription regulation</keyword>
<dbReference type="PANTHER" id="PTHR44688">
    <property type="entry name" value="DNA-BINDING TRANSCRIPTIONAL ACTIVATOR DEVR_DOSR"/>
    <property type="match status" value="1"/>
</dbReference>
<keyword evidence="5" id="KW-0614">Plasmid</keyword>
<dbReference type="InterPro" id="IPR019734">
    <property type="entry name" value="TPR_rpt"/>
</dbReference>
<dbReference type="KEGG" id="cthe:Chro_5674"/>
<dbReference type="GO" id="GO:0006355">
    <property type="term" value="P:regulation of DNA-templated transcription"/>
    <property type="evidence" value="ECO:0007669"/>
    <property type="project" value="InterPro"/>
</dbReference>
<evidence type="ECO:0000256" key="2">
    <source>
        <dbReference type="ARBA" id="ARBA00023125"/>
    </source>
</evidence>
<dbReference type="Gene3D" id="1.25.40.10">
    <property type="entry name" value="Tetratricopeptide repeat domain"/>
    <property type="match status" value="1"/>
</dbReference>
<keyword evidence="6" id="KW-1185">Reference proteome</keyword>
<dbReference type="Pfam" id="PF17874">
    <property type="entry name" value="TPR_MalT"/>
    <property type="match status" value="1"/>
</dbReference>
<proteinExistence type="predicted"/>
<dbReference type="SMART" id="SM00028">
    <property type="entry name" value="TPR"/>
    <property type="match status" value="3"/>
</dbReference>
<accession>K9U851</accession>
<evidence type="ECO:0000256" key="3">
    <source>
        <dbReference type="ARBA" id="ARBA00023163"/>
    </source>
</evidence>
<feature type="domain" description="HTH luxR-type" evidence="4">
    <location>
        <begin position="836"/>
        <end position="901"/>
    </location>
</feature>
<name>K9U851_CHRTP</name>
<keyword evidence="3" id="KW-0804">Transcription</keyword>
<dbReference type="InterPro" id="IPR036388">
    <property type="entry name" value="WH-like_DNA-bd_sf"/>
</dbReference>
<dbReference type="PANTHER" id="PTHR44688:SF16">
    <property type="entry name" value="DNA-BINDING TRANSCRIPTIONAL ACTIVATOR DEVR_DOSR"/>
    <property type="match status" value="1"/>
</dbReference>
<gene>
    <name evidence="5" type="ORF">Chro_5674</name>
</gene>
<dbReference type="PATRIC" id="fig|251229.3.peg.6630"/>
<protein>
    <submittedName>
        <fullName evidence="5">ATP-dependent transcriptional regulator, MalT-like, LuxR family</fullName>
    </submittedName>
</protein>
<dbReference type="Proteomes" id="UP000010384">
    <property type="component" value="Plasmid pCHRO.01"/>
</dbReference>
<sequence>MTISLLLTKFHVPSVRSDLVQRDRLLERLDRGMEGKLILISAPAGSGKTTILSEWLRQTKISSSWLSLDAGDNDPIRFWTYFVAALQQSHPDIGEATLSMLRSAACSSASLSLESPSFESFLIPLINEITSFSDDRILVLDDYHEIAARPIHEAIAFLLEHLPPQLHLAIASRVDPPLPLARWRVRNQLTQLGAADLCFTLAETTAFIARSMQLPLSQEQVAAIQARTEGWIAGLQLAALSMRDVKDISAFIASLTGDRHYILDYLVEEVLERQPKPLQTFLLRSSILEQMCDDLCQAVVGSTRTETLAQLEHRNLFVVPLDDNRQWYRYHHLFRQLLLDRLQRIEPEQVSQYHRRAREWYDRHGFVTEAISHAIAAGDFSQAAEAIEREAGLSNPRIEPSRLLAFLKAMPDDLVWMRPWLLLSYAWALYSTAQFPAAVQAVQSLESLLQQQEPSANTEKLWGLVTAIKGIQARQQGATAESVTLMERALQQLPQDDSWLRAVILLNLGVTYFVADNYAAAKSLLSEVTQIGKNKGIADPAIAGLYLQAQFLALRGRLDEATTLCQQGVELARERSWLSTYAGVLVQVAMGELLREQNQLEAAAQHLTESIDRGIQTRQPGLMMGYITLARVRQAQGDTQAARDAIKAAQKCQVWLWSTILSVPACQARLDLTQGNLDAAIAWAEDSTLSVDDELRYSFTDKSPVGSELDYLTLARVIIARGRLADATKPYLNDALRLLERLYDFTAAGGRTARVMEVLMLQALVWQVREDRKRSLHLLQQALDLPHAGDYIRLFVDEGQPMAELLRDAAAAGMYLQSVNRLLAAFSHAEGTVARVQPLIEPLSDRELEVLQHLAQGLSNRAIADKLFVTLAAIKWHARNIYGKLDVSNRTQAVAKARELGLLV</sequence>
<dbReference type="CDD" id="cd06170">
    <property type="entry name" value="LuxR_C_like"/>
    <property type="match status" value="1"/>
</dbReference>
<dbReference type="GO" id="GO:0003677">
    <property type="term" value="F:DNA binding"/>
    <property type="evidence" value="ECO:0007669"/>
    <property type="project" value="UniProtKB-KW"/>
</dbReference>
<evidence type="ECO:0000313" key="6">
    <source>
        <dbReference type="Proteomes" id="UP000010384"/>
    </source>
</evidence>
<dbReference type="EMBL" id="CP003598">
    <property type="protein sequence ID" value="AFY91025.1"/>
    <property type="molecule type" value="Genomic_DNA"/>
</dbReference>
<organism evidence="5 6">
    <name type="scientific">Chroococcidiopsis thermalis (strain PCC 7203)</name>
    <dbReference type="NCBI Taxonomy" id="251229"/>
    <lineage>
        <taxon>Bacteria</taxon>
        <taxon>Bacillati</taxon>
        <taxon>Cyanobacteriota</taxon>
        <taxon>Cyanophyceae</taxon>
        <taxon>Chroococcidiopsidales</taxon>
        <taxon>Chroococcidiopsidaceae</taxon>
        <taxon>Chroococcidiopsis</taxon>
    </lineage>
</organism>
<keyword evidence="2" id="KW-0238">DNA-binding</keyword>
<dbReference type="InterPro" id="IPR027417">
    <property type="entry name" value="P-loop_NTPase"/>
</dbReference>
<dbReference type="PROSITE" id="PS50043">
    <property type="entry name" value="HTH_LUXR_2"/>
    <property type="match status" value="1"/>
</dbReference>
<dbReference type="RefSeq" id="WP_015162963.1">
    <property type="nucleotide sequence ID" value="NC_019699.1"/>
</dbReference>